<dbReference type="InterPro" id="IPR045166">
    <property type="entry name" value="Spp2-like"/>
</dbReference>
<dbReference type="Pfam" id="PF12656">
    <property type="entry name" value="G-patch_2"/>
    <property type="match status" value="1"/>
</dbReference>
<accession>A0A0K3CC93</accession>
<sequence>MSGISFKISAPGRPSSTAPPSRPSSSLSRSHTAPADSESDDDAAEAARRNGRDRKRPRLDADGEEVVEFGGGGARGKSTPAPSAPLVIPSLPNKDWRKAAEEMRGGPRRKKKEIYLPERAGGMSMASGSASAAANGEAEEIERIGTEEVKGGLSFGETSDRPAVEAETEEESAPPPAASAPPPSTSTPASLTEEQRALRELLGTEGGADGPADELDAIVSAPDARNAPIDESEAFKRDVDSRPDEASLQDYARIPVGQFGLAMLRGMGWQPGQAASRSGRGATEAYVPKKREALLGIGATSMSTALGGDAAKGKDGKGPSAQRRREDMKFVPLMKRERERIEGGTSGESSRRSVLREDVKSIQHERGATTERNGNNGARETGDRRKK</sequence>
<evidence type="ECO:0000313" key="7">
    <source>
        <dbReference type="Proteomes" id="UP000199069"/>
    </source>
</evidence>
<dbReference type="InterPro" id="IPR026822">
    <property type="entry name" value="Spp2/MOS2_G-patch"/>
</dbReference>
<comment type="similarity">
    <text evidence="2">Belongs to the SPP2 family.</text>
</comment>
<name>A0A0K3CC93_RHOTO</name>
<reference evidence="6 7" key="1">
    <citation type="submission" date="2015-07" db="EMBL/GenBank/DDBJ databases">
        <authorList>
            <person name="Cajimat M.N.B."/>
            <person name="Milazzo M.L."/>
            <person name="Fulhorst C.F."/>
        </authorList>
    </citation>
    <scope>NUCLEOTIDE SEQUENCE [LARGE SCALE GENOMIC DNA]</scope>
    <source>
        <strain evidence="6">Single colony</strain>
    </source>
</reference>
<dbReference type="GO" id="GO:0005681">
    <property type="term" value="C:spliceosomal complex"/>
    <property type="evidence" value="ECO:0007669"/>
    <property type="project" value="TreeGrafter"/>
</dbReference>
<dbReference type="PANTHER" id="PTHR15818">
    <property type="entry name" value="G PATCH AND KOW-CONTAINING"/>
    <property type="match status" value="1"/>
</dbReference>
<dbReference type="AlphaFoldDB" id="A0A0K3CC93"/>
<proteinExistence type="inferred from homology"/>
<evidence type="ECO:0000313" key="6">
    <source>
        <dbReference type="EMBL" id="CTR06523.1"/>
    </source>
</evidence>
<dbReference type="OMA" id="AWGKSAM"/>
<feature type="compositionally biased region" description="Basic and acidic residues" evidence="4">
    <location>
        <begin position="349"/>
        <end position="369"/>
    </location>
</feature>
<dbReference type="InterPro" id="IPR000467">
    <property type="entry name" value="G_patch_dom"/>
</dbReference>
<evidence type="ECO:0000256" key="1">
    <source>
        <dbReference type="ARBA" id="ARBA00004123"/>
    </source>
</evidence>
<feature type="compositionally biased region" description="Basic and acidic residues" evidence="4">
    <location>
        <begin position="94"/>
        <end position="105"/>
    </location>
</feature>
<dbReference type="GO" id="GO:0003676">
    <property type="term" value="F:nucleic acid binding"/>
    <property type="evidence" value="ECO:0007669"/>
    <property type="project" value="InterPro"/>
</dbReference>
<feature type="compositionally biased region" description="Basic and acidic residues" evidence="4">
    <location>
        <begin position="141"/>
        <end position="150"/>
    </location>
</feature>
<feature type="compositionally biased region" description="Basic and acidic residues" evidence="4">
    <location>
        <begin position="233"/>
        <end position="245"/>
    </location>
</feature>
<feature type="region of interest" description="Disordered" evidence="4">
    <location>
        <begin position="1"/>
        <end position="246"/>
    </location>
</feature>
<dbReference type="GO" id="GO:0000398">
    <property type="term" value="P:mRNA splicing, via spliceosome"/>
    <property type="evidence" value="ECO:0007669"/>
    <property type="project" value="InterPro"/>
</dbReference>
<protein>
    <recommendedName>
        <fullName evidence="5">G-patch domain-containing protein</fullName>
    </recommendedName>
</protein>
<feature type="compositionally biased region" description="Basic and acidic residues" evidence="4">
    <location>
        <begin position="311"/>
        <end position="342"/>
    </location>
</feature>
<feature type="compositionally biased region" description="Pro residues" evidence="4">
    <location>
        <begin position="173"/>
        <end position="185"/>
    </location>
</feature>
<organism evidence="6 7">
    <name type="scientific">Rhodotorula toruloides</name>
    <name type="common">Yeast</name>
    <name type="synonym">Rhodosporidium toruloides</name>
    <dbReference type="NCBI Taxonomy" id="5286"/>
    <lineage>
        <taxon>Eukaryota</taxon>
        <taxon>Fungi</taxon>
        <taxon>Dikarya</taxon>
        <taxon>Basidiomycota</taxon>
        <taxon>Pucciniomycotina</taxon>
        <taxon>Microbotryomycetes</taxon>
        <taxon>Sporidiobolales</taxon>
        <taxon>Sporidiobolaceae</taxon>
        <taxon>Rhodotorula</taxon>
    </lineage>
</organism>
<evidence type="ECO:0000256" key="3">
    <source>
        <dbReference type="ARBA" id="ARBA00023242"/>
    </source>
</evidence>
<dbReference type="STRING" id="5286.A0A0K3CC93"/>
<feature type="region of interest" description="Disordered" evidence="4">
    <location>
        <begin position="303"/>
        <end position="387"/>
    </location>
</feature>
<dbReference type="Proteomes" id="UP000199069">
    <property type="component" value="Unassembled WGS sequence"/>
</dbReference>
<dbReference type="EMBL" id="CWKI01000004">
    <property type="protein sequence ID" value="CTR06523.1"/>
    <property type="molecule type" value="Genomic_DNA"/>
</dbReference>
<keyword evidence="3" id="KW-0539">Nucleus</keyword>
<feature type="domain" description="G-patch" evidence="5">
    <location>
        <begin position="256"/>
        <end position="302"/>
    </location>
</feature>
<keyword evidence="7" id="KW-1185">Reference proteome</keyword>
<dbReference type="PANTHER" id="PTHR15818:SF2">
    <property type="entry name" value="G-PATCH DOMAIN AND KOW MOTIFS-CONTAINING PROTEIN"/>
    <property type="match status" value="1"/>
</dbReference>
<comment type="subcellular location">
    <subcellularLocation>
        <location evidence="1">Nucleus</location>
    </subcellularLocation>
</comment>
<evidence type="ECO:0000256" key="4">
    <source>
        <dbReference type="SAM" id="MobiDB-lite"/>
    </source>
</evidence>
<feature type="compositionally biased region" description="Low complexity" evidence="4">
    <location>
        <begin position="9"/>
        <end position="36"/>
    </location>
</feature>
<gene>
    <name evidence="6" type="primary">FGENESH: predicted gene_4.160</name>
    <name evidence="6" type="ORF">BN2166_0023840</name>
</gene>
<evidence type="ECO:0000259" key="5">
    <source>
        <dbReference type="PROSITE" id="PS50174"/>
    </source>
</evidence>
<dbReference type="PROSITE" id="PS50174">
    <property type="entry name" value="G_PATCH"/>
    <property type="match status" value="1"/>
</dbReference>
<evidence type="ECO:0000256" key="2">
    <source>
        <dbReference type="ARBA" id="ARBA00008576"/>
    </source>
</evidence>
<feature type="compositionally biased region" description="Low complexity" evidence="4">
    <location>
        <begin position="118"/>
        <end position="136"/>
    </location>
</feature>